<protein>
    <submittedName>
        <fullName evidence="3">Polyribonucleotide nucleotidyltransferase 1, chloroplastic-like</fullName>
    </submittedName>
</protein>
<dbReference type="Pfam" id="PF03725">
    <property type="entry name" value="RNase_PH_C"/>
    <property type="match status" value="1"/>
</dbReference>
<dbReference type="InterPro" id="IPR036345">
    <property type="entry name" value="ExoRNase_PH_dom2_sf"/>
</dbReference>
<dbReference type="RefSeq" id="XP_010507179.1">
    <property type="nucleotide sequence ID" value="XM_010508877.1"/>
</dbReference>
<evidence type="ECO:0000259" key="1">
    <source>
        <dbReference type="Pfam" id="PF03725"/>
    </source>
</evidence>
<dbReference type="InterPro" id="IPR027408">
    <property type="entry name" value="PNPase/RNase_PH_dom_sf"/>
</dbReference>
<dbReference type="InterPro" id="IPR012162">
    <property type="entry name" value="PNPase"/>
</dbReference>
<accession>A0ABM0YX20</accession>
<evidence type="ECO:0000313" key="3">
    <source>
        <dbReference type="RefSeq" id="XP_010507179.1"/>
    </source>
</evidence>
<dbReference type="SUPFAM" id="SSF55666">
    <property type="entry name" value="Ribonuclease PH domain 2-like"/>
    <property type="match status" value="1"/>
</dbReference>
<reference evidence="3" key="2">
    <citation type="submission" date="2025-08" db="UniProtKB">
        <authorList>
            <consortium name="RefSeq"/>
        </authorList>
    </citation>
    <scope>IDENTIFICATION</scope>
    <source>
        <tissue evidence="3">Leaf</tissue>
    </source>
</reference>
<proteinExistence type="predicted"/>
<dbReference type="SUPFAM" id="SSF54211">
    <property type="entry name" value="Ribosomal protein S5 domain 2-like"/>
    <property type="match status" value="1"/>
</dbReference>
<dbReference type="GeneID" id="104783760"/>
<gene>
    <name evidence="3" type="primary">LOC104783760</name>
</gene>
<feature type="domain" description="Exoribonuclease phosphorolytic" evidence="1">
    <location>
        <begin position="46"/>
        <end position="89"/>
    </location>
</feature>
<dbReference type="InterPro" id="IPR020568">
    <property type="entry name" value="Ribosomal_Su5_D2-typ_SF"/>
</dbReference>
<sequence>MPKGFYNETQILSWVLSYDGFHAPDALAVTSAGIAVALSEVPNAKAVAGVRVGLIGGEFIVNPTVKEMEESQLDLFLSGTDTAILTIEGYSNFFLRRCCSKLLNLDRKLYRLHALLLKL</sequence>
<evidence type="ECO:0000313" key="2">
    <source>
        <dbReference type="Proteomes" id="UP000694864"/>
    </source>
</evidence>
<dbReference type="PANTHER" id="PTHR11252">
    <property type="entry name" value="POLYRIBONUCLEOTIDE NUCLEOTIDYLTRANSFERASE"/>
    <property type="match status" value="1"/>
</dbReference>
<organism evidence="2 3">
    <name type="scientific">Camelina sativa</name>
    <name type="common">False flax</name>
    <name type="synonym">Myagrum sativum</name>
    <dbReference type="NCBI Taxonomy" id="90675"/>
    <lineage>
        <taxon>Eukaryota</taxon>
        <taxon>Viridiplantae</taxon>
        <taxon>Streptophyta</taxon>
        <taxon>Embryophyta</taxon>
        <taxon>Tracheophyta</taxon>
        <taxon>Spermatophyta</taxon>
        <taxon>Magnoliopsida</taxon>
        <taxon>eudicotyledons</taxon>
        <taxon>Gunneridae</taxon>
        <taxon>Pentapetalae</taxon>
        <taxon>rosids</taxon>
        <taxon>malvids</taxon>
        <taxon>Brassicales</taxon>
        <taxon>Brassicaceae</taxon>
        <taxon>Camelineae</taxon>
        <taxon>Camelina</taxon>
    </lineage>
</organism>
<dbReference type="Proteomes" id="UP000694864">
    <property type="component" value="Chromosome 1"/>
</dbReference>
<keyword evidence="2" id="KW-1185">Reference proteome</keyword>
<dbReference type="PANTHER" id="PTHR11252:SF0">
    <property type="entry name" value="POLYRIBONUCLEOTIDE NUCLEOTIDYLTRANSFERASE 1, MITOCHONDRIAL"/>
    <property type="match status" value="1"/>
</dbReference>
<reference evidence="2" key="1">
    <citation type="journal article" date="2014" name="Nat. Commun.">
        <title>The emerging biofuel crop Camelina sativa retains a highly undifferentiated hexaploid genome structure.</title>
        <authorList>
            <person name="Kagale S."/>
            <person name="Koh C."/>
            <person name="Nixon J."/>
            <person name="Bollina V."/>
            <person name="Clarke W.E."/>
            <person name="Tuteja R."/>
            <person name="Spillane C."/>
            <person name="Robinson S.J."/>
            <person name="Links M.G."/>
            <person name="Clarke C."/>
            <person name="Higgins E.E."/>
            <person name="Huebert T."/>
            <person name="Sharpe A.G."/>
            <person name="Parkin I.A."/>
        </authorList>
    </citation>
    <scope>NUCLEOTIDE SEQUENCE [LARGE SCALE GENOMIC DNA]</scope>
    <source>
        <strain evidence="2">cv. DH55</strain>
    </source>
</reference>
<name>A0ABM0YX20_CAMSA</name>
<dbReference type="InterPro" id="IPR015847">
    <property type="entry name" value="ExoRNase_PH_dom2"/>
</dbReference>
<dbReference type="Gene3D" id="3.30.230.70">
    <property type="entry name" value="GHMP Kinase, N-terminal domain"/>
    <property type="match status" value="1"/>
</dbReference>